<dbReference type="Pfam" id="PF13561">
    <property type="entry name" value="adh_short_C2"/>
    <property type="match status" value="1"/>
</dbReference>
<dbReference type="PANTHER" id="PTHR43477:SF1">
    <property type="entry name" value="DIHYDROANTICAPSIN 7-DEHYDROGENASE"/>
    <property type="match status" value="1"/>
</dbReference>
<evidence type="ECO:0000256" key="2">
    <source>
        <dbReference type="ARBA" id="ARBA00023002"/>
    </source>
</evidence>
<sequence>MKSALVTGVSSGIGAAIALELLGAGYHVTGLSRRQPEIPEAHSASFQWVQSDLGDLETLEEVALGLEAPQVFVHAAGFMQTGALGELEAGNLAGMFAVHVQAPAVLLNALAPSMEPGSRVVLIGSRTMTGVAGKSQYSATKSALSGLSRSWAIELAERSITCNVVAPGPTDTPMMIDPRRAGVPPQVPPLGALVDPKDVAALVGFLAGENGKSITGQVLTVCGGASLRG</sequence>
<gene>
    <name evidence="3" type="ORF">HED64_04200</name>
</gene>
<comment type="caution">
    <text evidence="3">The sequence shown here is derived from an EMBL/GenBank/DDBJ whole genome shotgun (WGS) entry which is preliminary data.</text>
</comment>
<organism evidence="3 4">
    <name type="scientific">Paeniglutamicibacter terrestris</name>
    <dbReference type="NCBI Taxonomy" id="2723403"/>
    <lineage>
        <taxon>Bacteria</taxon>
        <taxon>Bacillati</taxon>
        <taxon>Actinomycetota</taxon>
        <taxon>Actinomycetes</taxon>
        <taxon>Micrococcales</taxon>
        <taxon>Micrococcaceae</taxon>
        <taxon>Paeniglutamicibacter</taxon>
    </lineage>
</organism>
<evidence type="ECO:0000256" key="1">
    <source>
        <dbReference type="ARBA" id="ARBA00006484"/>
    </source>
</evidence>
<dbReference type="SUPFAM" id="SSF51735">
    <property type="entry name" value="NAD(P)-binding Rossmann-fold domains"/>
    <property type="match status" value="1"/>
</dbReference>
<dbReference type="Gene3D" id="3.40.50.720">
    <property type="entry name" value="NAD(P)-binding Rossmann-like Domain"/>
    <property type="match status" value="1"/>
</dbReference>
<evidence type="ECO:0000313" key="3">
    <source>
        <dbReference type="EMBL" id="NKG19912.1"/>
    </source>
</evidence>
<accession>A0ABX1G119</accession>
<protein>
    <submittedName>
        <fullName evidence="3">SDR family oxidoreductase</fullName>
    </submittedName>
</protein>
<proteinExistence type="inferred from homology"/>
<reference evidence="3 4" key="1">
    <citation type="submission" date="2020-04" db="EMBL/GenBank/DDBJ databases">
        <title>Paeniglutamicibacter sp. ANT13_2, a novel actinomycete isolated from sediment in Antarctica.</title>
        <authorList>
            <person name="Sakdapetsiri C."/>
            <person name="Pinyakong O."/>
        </authorList>
    </citation>
    <scope>NUCLEOTIDE SEQUENCE [LARGE SCALE GENOMIC DNA]</scope>
    <source>
        <strain evidence="3 4">ANT13_2</strain>
    </source>
</reference>
<keyword evidence="2" id="KW-0560">Oxidoreductase</keyword>
<dbReference type="Proteomes" id="UP000746595">
    <property type="component" value="Unassembled WGS sequence"/>
</dbReference>
<keyword evidence="4" id="KW-1185">Reference proteome</keyword>
<dbReference type="EMBL" id="JAAWVT010000001">
    <property type="protein sequence ID" value="NKG19912.1"/>
    <property type="molecule type" value="Genomic_DNA"/>
</dbReference>
<name>A0ABX1G119_9MICC</name>
<dbReference type="InterPro" id="IPR002347">
    <property type="entry name" value="SDR_fam"/>
</dbReference>
<dbReference type="RefSeq" id="WP_168150801.1">
    <property type="nucleotide sequence ID" value="NZ_JAAWVT010000001.1"/>
</dbReference>
<dbReference type="InterPro" id="IPR051122">
    <property type="entry name" value="SDR_DHRS6-like"/>
</dbReference>
<dbReference type="CDD" id="cd05233">
    <property type="entry name" value="SDR_c"/>
    <property type="match status" value="1"/>
</dbReference>
<comment type="similarity">
    <text evidence="1">Belongs to the short-chain dehydrogenases/reductases (SDR) family.</text>
</comment>
<dbReference type="InterPro" id="IPR036291">
    <property type="entry name" value="NAD(P)-bd_dom_sf"/>
</dbReference>
<dbReference type="PANTHER" id="PTHR43477">
    <property type="entry name" value="DIHYDROANTICAPSIN 7-DEHYDROGENASE"/>
    <property type="match status" value="1"/>
</dbReference>
<evidence type="ECO:0000313" key="4">
    <source>
        <dbReference type="Proteomes" id="UP000746595"/>
    </source>
</evidence>
<dbReference type="PRINTS" id="PR00081">
    <property type="entry name" value="GDHRDH"/>
</dbReference>